<dbReference type="KEGG" id="fuv:JR347_07930"/>
<reference evidence="1" key="1">
    <citation type="submission" date="2021-02" db="EMBL/GenBank/DDBJ databases">
        <title>Fulvivirga sp. S481 isolated from sea water.</title>
        <authorList>
            <person name="Bae S.S."/>
            <person name="Baek K."/>
        </authorList>
    </citation>
    <scope>NUCLEOTIDE SEQUENCE</scope>
    <source>
        <strain evidence="1">S481</strain>
    </source>
</reference>
<gene>
    <name evidence="1" type="ORF">JR347_07930</name>
</gene>
<sequence>MRSLLILSVIIFSCSSPESKYNDISESAIHLKYQGNIDEVTQDSLHLLPKNVVSIDLKLPEPIRTNLYSQILKNIDSNQLDSSSIIEKIYETNYDIKVFDVTYKTKVKIYHFTGLFNDKTYTYIADIIDGSSITNFDIYNVTYNKDYQITTTWDFPDTIALFVRHTSKDTLDQFVFYKTNYW</sequence>
<dbReference type="Proteomes" id="UP000662783">
    <property type="component" value="Chromosome"/>
</dbReference>
<keyword evidence="2" id="KW-1185">Reference proteome</keyword>
<accession>A0A974WP08</accession>
<name>A0A974WP08_9BACT</name>
<dbReference type="AlphaFoldDB" id="A0A974WP08"/>
<evidence type="ECO:0000313" key="1">
    <source>
        <dbReference type="EMBL" id="QSE99003.1"/>
    </source>
</evidence>
<evidence type="ECO:0000313" key="2">
    <source>
        <dbReference type="Proteomes" id="UP000662783"/>
    </source>
</evidence>
<protein>
    <submittedName>
        <fullName evidence="1">Uncharacterized protein</fullName>
    </submittedName>
</protein>
<dbReference type="EMBL" id="CP070608">
    <property type="protein sequence ID" value="QSE99003.1"/>
    <property type="molecule type" value="Genomic_DNA"/>
</dbReference>
<proteinExistence type="predicted"/>
<organism evidence="1 2">
    <name type="scientific">Fulvivirga lutea</name>
    <dbReference type="NCBI Taxonomy" id="2810512"/>
    <lineage>
        <taxon>Bacteria</taxon>
        <taxon>Pseudomonadati</taxon>
        <taxon>Bacteroidota</taxon>
        <taxon>Cytophagia</taxon>
        <taxon>Cytophagales</taxon>
        <taxon>Fulvivirgaceae</taxon>
        <taxon>Fulvivirga</taxon>
    </lineage>
</organism>
<dbReference type="RefSeq" id="WP_205723515.1">
    <property type="nucleotide sequence ID" value="NZ_CP070608.1"/>
</dbReference>